<evidence type="ECO:0000313" key="4">
    <source>
        <dbReference type="Proteomes" id="UP000031668"/>
    </source>
</evidence>
<sequence>MIGKKNLGRRAGKYGMPSSHSQFVSFIGIYLTLYFFYKSKFNWIMKAMAYCLLGGIGIVMSYSRLYHGYHTPAQVLVGIALGLTSGVMYFFVVKKLRALMKEYKIFKNK</sequence>
<protein>
    <submittedName>
        <fullName evidence="3">Lipid phosphate phosphatase gamma, chloroplastic</fullName>
    </submittedName>
</protein>
<dbReference type="InterPro" id="IPR000326">
    <property type="entry name" value="PAP2/HPO"/>
</dbReference>
<keyword evidence="1" id="KW-0812">Transmembrane</keyword>
<organism evidence="3 4">
    <name type="scientific">Thelohanellus kitauei</name>
    <name type="common">Myxosporean</name>
    <dbReference type="NCBI Taxonomy" id="669202"/>
    <lineage>
        <taxon>Eukaryota</taxon>
        <taxon>Metazoa</taxon>
        <taxon>Cnidaria</taxon>
        <taxon>Myxozoa</taxon>
        <taxon>Myxosporea</taxon>
        <taxon>Bivalvulida</taxon>
        <taxon>Platysporina</taxon>
        <taxon>Myxobolidae</taxon>
        <taxon>Thelohanellus</taxon>
    </lineage>
</organism>
<keyword evidence="4" id="KW-1185">Reference proteome</keyword>
<feature type="transmembrane region" description="Helical" evidence="1">
    <location>
        <begin position="20"/>
        <end position="37"/>
    </location>
</feature>
<dbReference type="UniPathway" id="UPA00378"/>
<accession>A0A0C2II90</accession>
<dbReference type="PANTHER" id="PTHR14969">
    <property type="entry name" value="SPHINGOSINE-1-PHOSPHATE PHOSPHOHYDROLASE"/>
    <property type="match status" value="1"/>
</dbReference>
<keyword evidence="1" id="KW-1133">Transmembrane helix</keyword>
<proteinExistence type="predicted"/>
<feature type="transmembrane region" description="Helical" evidence="1">
    <location>
        <begin position="73"/>
        <end position="92"/>
    </location>
</feature>
<dbReference type="InterPro" id="IPR036938">
    <property type="entry name" value="PAP2/HPO_sf"/>
</dbReference>
<dbReference type="EMBL" id="JWZT01004027">
    <property type="protein sequence ID" value="KII65059.1"/>
    <property type="molecule type" value="Genomic_DNA"/>
</dbReference>
<reference evidence="3 4" key="1">
    <citation type="journal article" date="2014" name="Genome Biol. Evol.">
        <title>The genome of the myxosporean Thelohanellus kitauei shows adaptations to nutrient acquisition within its fish host.</title>
        <authorList>
            <person name="Yang Y."/>
            <person name="Xiong J."/>
            <person name="Zhou Z."/>
            <person name="Huo F."/>
            <person name="Miao W."/>
            <person name="Ran C."/>
            <person name="Liu Y."/>
            <person name="Zhang J."/>
            <person name="Feng J."/>
            <person name="Wang M."/>
            <person name="Wang M."/>
            <person name="Wang L."/>
            <person name="Yao B."/>
        </authorList>
    </citation>
    <scope>NUCLEOTIDE SEQUENCE [LARGE SCALE GENOMIC DNA]</scope>
    <source>
        <strain evidence="3">Wuqing</strain>
    </source>
</reference>
<keyword evidence="1" id="KW-0472">Membrane</keyword>
<feature type="domain" description="Phosphatidic acid phosphatase type 2/haloperoxidase" evidence="2">
    <location>
        <begin position="13"/>
        <end position="95"/>
    </location>
</feature>
<feature type="transmembrane region" description="Helical" evidence="1">
    <location>
        <begin position="49"/>
        <end position="67"/>
    </location>
</feature>
<dbReference type="Pfam" id="PF01569">
    <property type="entry name" value="PAP2"/>
    <property type="match status" value="1"/>
</dbReference>
<dbReference type="SUPFAM" id="SSF48317">
    <property type="entry name" value="Acid phosphatase/Vanadium-dependent haloperoxidase"/>
    <property type="match status" value="1"/>
</dbReference>
<dbReference type="Proteomes" id="UP000031668">
    <property type="component" value="Unassembled WGS sequence"/>
</dbReference>
<dbReference type="AlphaFoldDB" id="A0A0C2II90"/>
<evidence type="ECO:0000313" key="3">
    <source>
        <dbReference type="EMBL" id="KII65059.1"/>
    </source>
</evidence>
<evidence type="ECO:0000256" key="1">
    <source>
        <dbReference type="SAM" id="Phobius"/>
    </source>
</evidence>
<evidence type="ECO:0000259" key="2">
    <source>
        <dbReference type="Pfam" id="PF01569"/>
    </source>
</evidence>
<dbReference type="OrthoDB" id="302705at2759"/>
<gene>
    <name evidence="3" type="ORF">RF11_00851</name>
</gene>
<name>A0A0C2II90_THEKT</name>
<dbReference type="GO" id="GO:0042392">
    <property type="term" value="F:sphingosine-1-phosphate phosphatase activity"/>
    <property type="evidence" value="ECO:0007669"/>
    <property type="project" value="TreeGrafter"/>
</dbReference>
<comment type="caution">
    <text evidence="3">The sequence shown here is derived from an EMBL/GenBank/DDBJ whole genome shotgun (WGS) entry which is preliminary data.</text>
</comment>
<dbReference type="PANTHER" id="PTHR14969:SF13">
    <property type="entry name" value="AT30094P"/>
    <property type="match status" value="1"/>
</dbReference>
<dbReference type="Gene3D" id="1.20.144.10">
    <property type="entry name" value="Phosphatidic acid phosphatase type 2/haloperoxidase"/>
    <property type="match status" value="1"/>
</dbReference>